<reference evidence="1 2" key="1">
    <citation type="submission" date="2020-06" db="EMBL/GenBank/DDBJ databases">
        <title>Whole-genome sequence of Allochromatium humboldtianum DSM 21881, type strain.</title>
        <authorList>
            <person name="Kyndt J.A."/>
            <person name="Meyer T.E."/>
        </authorList>
    </citation>
    <scope>NUCLEOTIDE SEQUENCE [LARGE SCALE GENOMIC DNA]</scope>
    <source>
        <strain evidence="1 2">DSM 21881</strain>
    </source>
</reference>
<dbReference type="EMBL" id="JABZEO010000025">
    <property type="protein sequence ID" value="NVZ11539.1"/>
    <property type="molecule type" value="Genomic_DNA"/>
</dbReference>
<keyword evidence="2" id="KW-1185">Reference proteome</keyword>
<dbReference type="AlphaFoldDB" id="A0A850R9X5"/>
<dbReference type="RefSeq" id="WP_176978231.1">
    <property type="nucleotide sequence ID" value="NZ_JABZEO010000025.1"/>
</dbReference>
<evidence type="ECO:0000313" key="2">
    <source>
        <dbReference type="Proteomes" id="UP000592294"/>
    </source>
</evidence>
<proteinExistence type="predicted"/>
<protein>
    <submittedName>
        <fullName evidence="1">Uncharacterized protein</fullName>
    </submittedName>
</protein>
<dbReference type="Proteomes" id="UP000592294">
    <property type="component" value="Unassembled WGS sequence"/>
</dbReference>
<organism evidence="1 2">
    <name type="scientific">Allochromatium humboldtianum</name>
    <dbReference type="NCBI Taxonomy" id="504901"/>
    <lineage>
        <taxon>Bacteria</taxon>
        <taxon>Pseudomonadati</taxon>
        <taxon>Pseudomonadota</taxon>
        <taxon>Gammaproteobacteria</taxon>
        <taxon>Chromatiales</taxon>
        <taxon>Chromatiaceae</taxon>
        <taxon>Allochromatium</taxon>
    </lineage>
</organism>
<gene>
    <name evidence="1" type="ORF">HW932_20010</name>
</gene>
<comment type="caution">
    <text evidence="1">The sequence shown here is derived from an EMBL/GenBank/DDBJ whole genome shotgun (WGS) entry which is preliminary data.</text>
</comment>
<accession>A0A850R9X5</accession>
<name>A0A850R9X5_9GAMM</name>
<sequence length="65" mass="7565">MKEIVARNGKRLFQEFDQNDQHSMLFDGYSSVDDIKARFGPNLELLRDHLDSCRELKNALHEESG</sequence>
<evidence type="ECO:0000313" key="1">
    <source>
        <dbReference type="EMBL" id="NVZ11539.1"/>
    </source>
</evidence>